<feature type="region of interest" description="Disordered" evidence="1">
    <location>
        <begin position="1"/>
        <end position="74"/>
    </location>
</feature>
<dbReference type="Proteomes" id="UP000093962">
    <property type="component" value="Unassembled WGS sequence"/>
</dbReference>
<name>A0A1A0MZ40_MYCMU</name>
<proteinExistence type="predicted"/>
<dbReference type="EMBL" id="SDLO01000004">
    <property type="protein sequence ID" value="TDK92013.1"/>
    <property type="molecule type" value="Genomic_DNA"/>
</dbReference>
<sequence length="74" mass="7687">MATAPADTPCPSCSGQAKRRIGAPALGAGNSSGMRLQDATRVTADRPDVVSSLPASRRRAPVTANPLHRKLPRP</sequence>
<comment type="caution">
    <text evidence="2">The sequence shown here is derived from an EMBL/GenBank/DDBJ whole genome shotgun (WGS) entry which is preliminary data.</text>
</comment>
<evidence type="ECO:0000313" key="3">
    <source>
        <dbReference type="EMBL" id="TDK92013.1"/>
    </source>
</evidence>
<evidence type="ECO:0000313" key="5">
    <source>
        <dbReference type="Proteomes" id="UP000294929"/>
    </source>
</evidence>
<dbReference type="Proteomes" id="UP000294929">
    <property type="component" value="Unassembled WGS sequence"/>
</dbReference>
<reference evidence="3 5" key="2">
    <citation type="submission" date="2019-01" db="EMBL/GenBank/DDBJ databases">
        <title>High-quality-draft genome sequences of five non-tuberculosis mycobacteriaceae isolated from a nosocomial environment.</title>
        <authorList>
            <person name="Tiago I."/>
            <person name="Alarico S."/>
            <person name="Pereira S.G."/>
            <person name="Coelho C."/>
            <person name="Maranha A."/>
            <person name="Empadinhas N."/>
        </authorList>
    </citation>
    <scope>NUCLEOTIDE SEQUENCE [LARGE SCALE GENOMIC DNA]</scope>
    <source>
        <strain evidence="3 5">24AIII</strain>
    </source>
</reference>
<gene>
    <name evidence="2" type="ORF">A5642_13600</name>
    <name evidence="3" type="ORF">EUA03_06320</name>
</gene>
<accession>A0A1A0MZ40</accession>
<dbReference type="AlphaFoldDB" id="A0A1A0MZ40"/>
<organism evidence="2 4">
    <name type="scientific">Mycolicibacterium mucogenicum</name>
    <name type="common">Mycobacterium mucogenicum</name>
    <dbReference type="NCBI Taxonomy" id="56689"/>
    <lineage>
        <taxon>Bacteria</taxon>
        <taxon>Bacillati</taxon>
        <taxon>Actinomycetota</taxon>
        <taxon>Actinomycetes</taxon>
        <taxon>Mycobacteriales</taxon>
        <taxon>Mycobacteriaceae</taxon>
        <taxon>Mycolicibacterium</taxon>
    </lineage>
</organism>
<dbReference type="EMBL" id="LZSF01000063">
    <property type="protein sequence ID" value="OBA90063.1"/>
    <property type="molecule type" value="Genomic_DNA"/>
</dbReference>
<evidence type="ECO:0000313" key="2">
    <source>
        <dbReference type="EMBL" id="OBA90063.1"/>
    </source>
</evidence>
<evidence type="ECO:0000256" key="1">
    <source>
        <dbReference type="SAM" id="MobiDB-lite"/>
    </source>
</evidence>
<protein>
    <submittedName>
        <fullName evidence="3">Zinc ribbon domain-containing protein</fullName>
    </submittedName>
</protein>
<reference evidence="2 4" key="1">
    <citation type="submission" date="2016-06" db="EMBL/GenBank/DDBJ databases">
        <authorList>
            <person name="Kjaerup R.B."/>
            <person name="Dalgaard T.S."/>
            <person name="Juul-Madsen H.R."/>
        </authorList>
    </citation>
    <scope>NUCLEOTIDE SEQUENCE [LARGE SCALE GENOMIC DNA]</scope>
    <source>
        <strain evidence="2 4">1199456.5</strain>
    </source>
</reference>
<dbReference type="OrthoDB" id="9792898at2"/>
<evidence type="ECO:0000313" key="4">
    <source>
        <dbReference type="Proteomes" id="UP000093962"/>
    </source>
</evidence>